<protein>
    <submittedName>
        <fullName evidence="2 3">Uncharacterized protein</fullName>
    </submittedName>
</protein>
<evidence type="ECO:0000313" key="2">
    <source>
        <dbReference type="EMBL" id="EDS41834.1"/>
    </source>
</evidence>
<reference evidence="3" key="2">
    <citation type="submission" date="2020-05" db="UniProtKB">
        <authorList>
            <consortium name="EnsemblMetazoa"/>
        </authorList>
    </citation>
    <scope>IDENTIFICATION</scope>
    <source>
        <strain evidence="3">JHB</strain>
    </source>
</reference>
<feature type="region of interest" description="Disordered" evidence="1">
    <location>
        <begin position="119"/>
        <end position="153"/>
    </location>
</feature>
<sequence>MSSSIADQSVLTECHLEALKRELGFREQIATFLVQTDLVGHVQQVCAEFYRQYLAEHRDRDLLLKPLIVRLPLQYESLAKFDPSLLRTIIEAPIYFEQALQEVVLSVVNAHFAQLEPVEQQQQQQQQPSPYGCSFPRASATSFGRNLKTSTPV</sequence>
<evidence type="ECO:0000313" key="4">
    <source>
        <dbReference type="Proteomes" id="UP000002320"/>
    </source>
</evidence>
<organism>
    <name type="scientific">Culex quinquefasciatus</name>
    <name type="common">Southern house mosquito</name>
    <name type="synonym">Culex pungens</name>
    <dbReference type="NCBI Taxonomy" id="7176"/>
    <lineage>
        <taxon>Eukaryota</taxon>
        <taxon>Metazoa</taxon>
        <taxon>Ecdysozoa</taxon>
        <taxon>Arthropoda</taxon>
        <taxon>Hexapoda</taxon>
        <taxon>Insecta</taxon>
        <taxon>Pterygota</taxon>
        <taxon>Neoptera</taxon>
        <taxon>Endopterygota</taxon>
        <taxon>Diptera</taxon>
        <taxon>Nematocera</taxon>
        <taxon>Culicoidea</taxon>
        <taxon>Culicidae</taxon>
        <taxon>Culicinae</taxon>
        <taxon>Culicini</taxon>
        <taxon>Culex</taxon>
        <taxon>Culex</taxon>
    </lineage>
</organism>
<reference evidence="2" key="1">
    <citation type="submission" date="2007-03" db="EMBL/GenBank/DDBJ databases">
        <title>Annotation of Culex pipiens quinquefasciatus.</title>
        <authorList>
            <consortium name="The Broad Institute Genome Sequencing Platform"/>
            <person name="Atkinson P.W."/>
            <person name="Hemingway J."/>
            <person name="Christensen B.M."/>
            <person name="Higgs S."/>
            <person name="Kodira C."/>
            <person name="Hannick L."/>
            <person name="Megy K."/>
            <person name="O'Leary S."/>
            <person name="Pearson M."/>
            <person name="Haas B.J."/>
            <person name="Mauceli E."/>
            <person name="Wortman J.R."/>
            <person name="Lee N.H."/>
            <person name="Guigo R."/>
            <person name="Stanke M."/>
            <person name="Alvarado L."/>
            <person name="Amedeo P."/>
            <person name="Antoine C.H."/>
            <person name="Arensburger P."/>
            <person name="Bidwell S.L."/>
            <person name="Crawford M."/>
            <person name="Camaro F."/>
            <person name="Devon K."/>
            <person name="Engels R."/>
            <person name="Hammond M."/>
            <person name="Howarth C."/>
            <person name="Koehrsen M."/>
            <person name="Lawson D."/>
            <person name="Montgomery P."/>
            <person name="Nene V."/>
            <person name="Nusbaum C."/>
            <person name="Puiu D."/>
            <person name="Romero-Severson J."/>
            <person name="Severson D.W."/>
            <person name="Shumway M."/>
            <person name="Sisk P."/>
            <person name="Stolte C."/>
            <person name="Zeng Q."/>
            <person name="Eisenstadt E."/>
            <person name="Fraser-Liggett C."/>
            <person name="Strausberg R."/>
            <person name="Galagan J."/>
            <person name="Birren B."/>
            <person name="Collins F.H."/>
        </authorList>
    </citation>
    <scope>NUCLEOTIDE SEQUENCE [LARGE SCALE GENOMIC DNA]</scope>
    <source>
        <strain evidence="2">JHB</strain>
    </source>
</reference>
<keyword evidence="4" id="KW-1185">Reference proteome</keyword>
<dbReference type="EMBL" id="DS232442">
    <property type="protein sequence ID" value="EDS41834.1"/>
    <property type="molecule type" value="Genomic_DNA"/>
</dbReference>
<accession>B0X784</accession>
<proteinExistence type="predicted"/>
<dbReference type="EnsemblMetazoa" id="CPIJ014946-RA">
    <property type="protein sequence ID" value="CPIJ014946-PA"/>
    <property type="gene ID" value="CPIJ014946"/>
</dbReference>
<dbReference type="AlphaFoldDB" id="B0X784"/>
<evidence type="ECO:0000313" key="3">
    <source>
        <dbReference type="EnsemblMetazoa" id="CPIJ014946-PA"/>
    </source>
</evidence>
<dbReference type="OrthoDB" id="2015372at2759"/>
<dbReference type="InParanoid" id="B0X784"/>
<name>B0X784_CULQU</name>
<dbReference type="VEuPathDB" id="VectorBase:CQUJHB016336"/>
<dbReference type="KEGG" id="cqu:CpipJ_CPIJ014946"/>
<dbReference type="VEuPathDB" id="VectorBase:CPIJ014946"/>
<dbReference type="HOGENOM" id="CLU_1715055_0_0_1"/>
<gene>
    <name evidence="3" type="primary">6048617</name>
    <name evidence="2" type="ORF">CpipJ_CPIJ014946</name>
</gene>
<dbReference type="Proteomes" id="UP000002320">
    <property type="component" value="Unassembled WGS sequence"/>
</dbReference>
<evidence type="ECO:0000256" key="1">
    <source>
        <dbReference type="SAM" id="MobiDB-lite"/>
    </source>
</evidence>
<feature type="compositionally biased region" description="Polar residues" evidence="1">
    <location>
        <begin position="139"/>
        <end position="153"/>
    </location>
</feature>